<dbReference type="HOGENOM" id="CLU_2263466_0_0_1"/>
<dbReference type="Proteomes" id="UP000054466">
    <property type="component" value="Unassembled WGS sequence"/>
</dbReference>
<organism evidence="2 3">
    <name type="scientific">Cladophialophora immunda</name>
    <dbReference type="NCBI Taxonomy" id="569365"/>
    <lineage>
        <taxon>Eukaryota</taxon>
        <taxon>Fungi</taxon>
        <taxon>Dikarya</taxon>
        <taxon>Ascomycota</taxon>
        <taxon>Pezizomycotina</taxon>
        <taxon>Eurotiomycetes</taxon>
        <taxon>Chaetothyriomycetidae</taxon>
        <taxon>Chaetothyriales</taxon>
        <taxon>Herpotrichiellaceae</taxon>
        <taxon>Cladophialophora</taxon>
    </lineage>
</organism>
<proteinExistence type="predicted"/>
<dbReference type="EMBL" id="KN847095">
    <property type="protein sequence ID" value="KIW21911.1"/>
    <property type="molecule type" value="Genomic_DNA"/>
</dbReference>
<feature type="compositionally biased region" description="Basic and acidic residues" evidence="1">
    <location>
        <begin position="29"/>
        <end position="43"/>
    </location>
</feature>
<feature type="compositionally biased region" description="Polar residues" evidence="1">
    <location>
        <begin position="1"/>
        <end position="11"/>
    </location>
</feature>
<name>A0A0D1Z2Q0_9EURO</name>
<gene>
    <name evidence="2" type="ORF">PV07_12679</name>
</gene>
<sequence length="103" mass="10877">MSSAGQGTSVSAGDGLGHTPRSGGSGGPDPREYIELPHSKDSLFDDSLGDPIPDASHPSIECSAPFVYPKRDELEIMGMPGKVSYDVTLKGHILKVEIPRSLE</sequence>
<feature type="region of interest" description="Disordered" evidence="1">
    <location>
        <begin position="1"/>
        <end position="61"/>
    </location>
</feature>
<evidence type="ECO:0000256" key="1">
    <source>
        <dbReference type="SAM" id="MobiDB-lite"/>
    </source>
</evidence>
<dbReference type="VEuPathDB" id="FungiDB:PV07_12679"/>
<evidence type="ECO:0000313" key="2">
    <source>
        <dbReference type="EMBL" id="KIW21911.1"/>
    </source>
</evidence>
<dbReference type="AlphaFoldDB" id="A0A0D1Z2Q0"/>
<keyword evidence="3" id="KW-1185">Reference proteome</keyword>
<dbReference type="RefSeq" id="XP_016242127.1">
    <property type="nucleotide sequence ID" value="XM_016400227.1"/>
</dbReference>
<dbReference type="GeneID" id="27351873"/>
<evidence type="ECO:0000313" key="3">
    <source>
        <dbReference type="Proteomes" id="UP000054466"/>
    </source>
</evidence>
<reference evidence="2 3" key="1">
    <citation type="submission" date="2015-01" db="EMBL/GenBank/DDBJ databases">
        <title>The Genome Sequence of Cladophialophora immunda CBS83496.</title>
        <authorList>
            <consortium name="The Broad Institute Genomics Platform"/>
            <person name="Cuomo C."/>
            <person name="de Hoog S."/>
            <person name="Gorbushina A."/>
            <person name="Stielow B."/>
            <person name="Teixiera M."/>
            <person name="Abouelleil A."/>
            <person name="Chapman S.B."/>
            <person name="Priest M."/>
            <person name="Young S.K."/>
            <person name="Wortman J."/>
            <person name="Nusbaum C."/>
            <person name="Birren B."/>
        </authorList>
    </citation>
    <scope>NUCLEOTIDE SEQUENCE [LARGE SCALE GENOMIC DNA]</scope>
    <source>
        <strain evidence="2 3">CBS 83496</strain>
    </source>
</reference>
<accession>A0A0D1Z2Q0</accession>
<protein>
    <submittedName>
        <fullName evidence="2">Uncharacterized protein</fullName>
    </submittedName>
</protein>